<accession>E1Z2T2</accession>
<feature type="region of interest" description="Disordered" evidence="1">
    <location>
        <begin position="1"/>
        <end position="74"/>
    </location>
</feature>
<feature type="compositionally biased region" description="Low complexity" evidence="1">
    <location>
        <begin position="62"/>
        <end position="73"/>
    </location>
</feature>
<dbReference type="GeneID" id="17359610"/>
<feature type="compositionally biased region" description="Low complexity" evidence="1">
    <location>
        <begin position="22"/>
        <end position="31"/>
    </location>
</feature>
<feature type="compositionally biased region" description="Low complexity" evidence="1">
    <location>
        <begin position="1"/>
        <end position="14"/>
    </location>
</feature>
<name>E1Z2T2_CHLVA</name>
<reference evidence="2 3" key="1">
    <citation type="journal article" date="2010" name="Plant Cell">
        <title>The Chlorella variabilis NC64A genome reveals adaptation to photosymbiosis, coevolution with viruses, and cryptic sex.</title>
        <authorList>
            <person name="Blanc G."/>
            <person name="Duncan G."/>
            <person name="Agarkova I."/>
            <person name="Borodovsky M."/>
            <person name="Gurnon J."/>
            <person name="Kuo A."/>
            <person name="Lindquist E."/>
            <person name="Lucas S."/>
            <person name="Pangilinan J."/>
            <person name="Polle J."/>
            <person name="Salamov A."/>
            <person name="Terry A."/>
            <person name="Yamada T."/>
            <person name="Dunigan D.D."/>
            <person name="Grigoriev I.V."/>
            <person name="Claverie J.M."/>
            <person name="Van Etten J.L."/>
        </authorList>
    </citation>
    <scope>NUCLEOTIDE SEQUENCE [LARGE SCALE GENOMIC DNA]</scope>
    <source>
        <strain evidence="2 3">NC64A</strain>
    </source>
</reference>
<dbReference type="RefSeq" id="XP_005851820.1">
    <property type="nucleotide sequence ID" value="XM_005851758.1"/>
</dbReference>
<sequence>MAPSAAAGCGAAARPRPRRRPQQPAARWVAAPPLPRQHGHHPIAAPSLPGPAAERAPEVTGSAPSPAADTAASHVELQPPEGGAAIHLFGVIHGGNESEVAEFIMRRHPQLVVVETSLNTAHGSAHGNTIRRQDCLTFAHAAAPGSHEQLDLDQAYGAMSAGNYADLVRQAAPHHRALASANATEAALLGERDAVMLSALHDASMQCGPGGGVVGVVGASHLAGMQRLWDSGGWRGMVAQGLLEAPTGPRTPETAEETGVRRALLDGVIRLSCRNDVQQDVRRVLGAVPPESHEAYSLAHELYGTTRMLLAVLDRQQLEEVCQGWRCDMWEVLAPVRAVRPLNGGPGFDRDLVLDLRTLNFEIG</sequence>
<keyword evidence="3" id="KW-1185">Reference proteome</keyword>
<organism evidence="3">
    <name type="scientific">Chlorella variabilis</name>
    <name type="common">Green alga</name>
    <dbReference type="NCBI Taxonomy" id="554065"/>
    <lineage>
        <taxon>Eukaryota</taxon>
        <taxon>Viridiplantae</taxon>
        <taxon>Chlorophyta</taxon>
        <taxon>core chlorophytes</taxon>
        <taxon>Trebouxiophyceae</taxon>
        <taxon>Chlorellales</taxon>
        <taxon>Chlorellaceae</taxon>
        <taxon>Chlorella clade</taxon>
        <taxon>Chlorella</taxon>
    </lineage>
</organism>
<evidence type="ECO:0000313" key="2">
    <source>
        <dbReference type="EMBL" id="EFN59718.1"/>
    </source>
</evidence>
<proteinExistence type="predicted"/>
<dbReference type="KEGG" id="cvr:CHLNCDRAFT_56528"/>
<dbReference type="InParanoid" id="E1Z2T2"/>
<dbReference type="EMBL" id="GL433835">
    <property type="protein sequence ID" value="EFN59718.1"/>
    <property type="molecule type" value="Genomic_DNA"/>
</dbReference>
<gene>
    <name evidence="2" type="ORF">CHLNCDRAFT_56528</name>
</gene>
<dbReference type="OrthoDB" id="510159at2759"/>
<evidence type="ECO:0000256" key="1">
    <source>
        <dbReference type="SAM" id="MobiDB-lite"/>
    </source>
</evidence>
<dbReference type="AlphaFoldDB" id="E1Z2T2"/>
<protein>
    <submittedName>
        <fullName evidence="2">Expressed protein</fullName>
    </submittedName>
</protein>
<dbReference type="eggNOG" id="ENOG502S4AI">
    <property type="taxonomic scope" value="Eukaryota"/>
</dbReference>
<evidence type="ECO:0000313" key="3">
    <source>
        <dbReference type="Proteomes" id="UP000008141"/>
    </source>
</evidence>
<dbReference type="Proteomes" id="UP000008141">
    <property type="component" value="Unassembled WGS sequence"/>
</dbReference>